<protein>
    <submittedName>
        <fullName evidence="2">Uncharacterized protein</fullName>
    </submittedName>
</protein>
<dbReference type="Pfam" id="PF20126">
    <property type="entry name" value="TumE"/>
    <property type="match status" value="1"/>
</dbReference>
<evidence type="ECO:0000313" key="2">
    <source>
        <dbReference type="EMBL" id="SDR29626.1"/>
    </source>
</evidence>
<dbReference type="AlphaFoldDB" id="A0A1H1HX05"/>
<feature type="region of interest" description="Disordered" evidence="1">
    <location>
        <begin position="29"/>
        <end position="54"/>
    </location>
</feature>
<dbReference type="Proteomes" id="UP000198848">
    <property type="component" value="Unassembled WGS sequence"/>
</dbReference>
<reference evidence="3" key="1">
    <citation type="submission" date="2016-10" db="EMBL/GenBank/DDBJ databases">
        <authorList>
            <person name="Varghese N."/>
            <person name="Submissions S."/>
        </authorList>
    </citation>
    <scope>NUCLEOTIDE SEQUENCE [LARGE SCALE GENOMIC DNA]</scope>
    <source>
        <strain evidence="3">DSM 24767</strain>
    </source>
</reference>
<dbReference type="RefSeq" id="WP_090383656.1">
    <property type="nucleotide sequence ID" value="NZ_FNLC01000003.1"/>
</dbReference>
<keyword evidence="3" id="KW-1185">Reference proteome</keyword>
<gene>
    <name evidence="2" type="ORF">SAMN04489842_3096</name>
</gene>
<proteinExistence type="predicted"/>
<sequence length="150" mass="17345">MTDDAPSMGPPDRQTLRLLERRLADEPIVKETAFEPNGNEPRTLSASLDRDRYPPPIERARVDVRWYTTDDFSIHYVETAADEHPTASGKRWECRWDRHPNPHNSRCHFHRPPDGTDSTDLELPSLHPIDVLSTVIAALEDRIDRLWESI</sequence>
<organism evidence="2 3">
    <name type="scientific">Natronobacterium texcoconense</name>
    <dbReference type="NCBI Taxonomy" id="1095778"/>
    <lineage>
        <taxon>Archaea</taxon>
        <taxon>Methanobacteriati</taxon>
        <taxon>Methanobacteriota</taxon>
        <taxon>Stenosarchaea group</taxon>
        <taxon>Halobacteria</taxon>
        <taxon>Halobacteriales</taxon>
        <taxon>Natrialbaceae</taxon>
        <taxon>Natronobacterium</taxon>
    </lineage>
</organism>
<dbReference type="OrthoDB" id="202777at2157"/>
<name>A0A1H1HX05_NATTX</name>
<dbReference type="EMBL" id="FNLC01000003">
    <property type="protein sequence ID" value="SDR29626.1"/>
    <property type="molecule type" value="Genomic_DNA"/>
</dbReference>
<dbReference type="InterPro" id="IPR045397">
    <property type="entry name" value="TumE-like"/>
</dbReference>
<accession>A0A1H1HX05</accession>
<dbReference type="STRING" id="1095778.SAMN04489842_3096"/>
<evidence type="ECO:0000313" key="3">
    <source>
        <dbReference type="Proteomes" id="UP000198848"/>
    </source>
</evidence>
<evidence type="ECO:0000256" key="1">
    <source>
        <dbReference type="SAM" id="MobiDB-lite"/>
    </source>
</evidence>